<dbReference type="Pfam" id="PF00533">
    <property type="entry name" value="BRCT"/>
    <property type="match status" value="1"/>
</dbReference>
<evidence type="ECO:0000259" key="1">
    <source>
        <dbReference type="Pfam" id="PF00533"/>
    </source>
</evidence>
<accession>A0ABV8XKY0</accession>
<dbReference type="Gene3D" id="3.40.50.10190">
    <property type="entry name" value="BRCT domain"/>
    <property type="match status" value="1"/>
</dbReference>
<dbReference type="InterPro" id="IPR001357">
    <property type="entry name" value="BRCT_dom"/>
</dbReference>
<gene>
    <name evidence="2" type="ORF">ACFO0E_14925</name>
</gene>
<dbReference type="RefSeq" id="WP_246939309.1">
    <property type="nucleotide sequence ID" value="NZ_JAKGAK010000001.1"/>
</dbReference>
<feature type="domain" description="BRCT" evidence="1">
    <location>
        <begin position="83"/>
        <end position="146"/>
    </location>
</feature>
<comment type="caution">
    <text evidence="2">The sequence shown here is derived from an EMBL/GenBank/DDBJ whole genome shotgun (WGS) entry which is preliminary data.</text>
</comment>
<evidence type="ECO:0000313" key="2">
    <source>
        <dbReference type="EMBL" id="MFC4417692.1"/>
    </source>
</evidence>
<reference evidence="3" key="1">
    <citation type="journal article" date="2019" name="Int. J. Syst. Evol. Microbiol.">
        <title>The Global Catalogue of Microorganisms (GCM) 10K type strain sequencing project: providing services to taxonomists for standard genome sequencing and annotation.</title>
        <authorList>
            <consortium name="The Broad Institute Genomics Platform"/>
            <consortium name="The Broad Institute Genome Sequencing Center for Infectious Disease"/>
            <person name="Wu L."/>
            <person name="Ma J."/>
        </authorList>
    </citation>
    <scope>NUCLEOTIDE SEQUENCE [LARGE SCALE GENOMIC DNA]</scope>
    <source>
        <strain evidence="3">CCUG 49679</strain>
    </source>
</reference>
<protein>
    <submittedName>
        <fullName evidence="2">BRCT domain-containing protein</fullName>
    </submittedName>
</protein>
<dbReference type="SUPFAM" id="SSF52113">
    <property type="entry name" value="BRCT domain"/>
    <property type="match status" value="1"/>
</dbReference>
<dbReference type="EMBL" id="JBHSEO010000058">
    <property type="protein sequence ID" value="MFC4417692.1"/>
    <property type="molecule type" value="Genomic_DNA"/>
</dbReference>
<dbReference type="Proteomes" id="UP001596015">
    <property type="component" value="Unassembled WGS sequence"/>
</dbReference>
<sequence length="157" mass="17425">MDVVRFVYEDAKGNVSTREVAQWADDGWQLKGICSSDSRFKTFRRDRIVEVLTDPDPLVDMQRPTHLAPQQDPSTITLSPSLEILFTGFPKARRTALEGYASEAGMRLRKTVSKELSFVCAGPNAGPTKLRKAQGQGVAVLDEADLVWLLETGEMPE</sequence>
<organism evidence="2 3">
    <name type="scientific">Chromohalobacter beijerinckii</name>
    <dbReference type="NCBI Taxonomy" id="86179"/>
    <lineage>
        <taxon>Bacteria</taxon>
        <taxon>Pseudomonadati</taxon>
        <taxon>Pseudomonadota</taxon>
        <taxon>Gammaproteobacteria</taxon>
        <taxon>Oceanospirillales</taxon>
        <taxon>Halomonadaceae</taxon>
        <taxon>Chromohalobacter</taxon>
    </lineage>
</organism>
<proteinExistence type="predicted"/>
<keyword evidence="3" id="KW-1185">Reference proteome</keyword>
<evidence type="ECO:0000313" key="3">
    <source>
        <dbReference type="Proteomes" id="UP001596015"/>
    </source>
</evidence>
<name>A0ABV8XKY0_9GAMM</name>
<dbReference type="InterPro" id="IPR036420">
    <property type="entry name" value="BRCT_dom_sf"/>
</dbReference>